<reference evidence="7" key="2">
    <citation type="journal article" date="2009" name="Fungal Genet. Biol.">
        <title>The 2008 update of the Aspergillus nidulans genome annotation: a community effort.</title>
        <authorList>
            <person name="Wortman J.R."/>
            <person name="Gilsenan J.M."/>
            <person name="Joardar V."/>
            <person name="Deegan J."/>
            <person name="Clutterbuck J."/>
            <person name="Andersen M.R."/>
            <person name="Archer D."/>
            <person name="Bencina M."/>
            <person name="Braus G."/>
            <person name="Coutinho P."/>
            <person name="von Dohren H."/>
            <person name="Doonan J."/>
            <person name="Driessen A.J."/>
            <person name="Durek P."/>
            <person name="Espeso E."/>
            <person name="Fekete E."/>
            <person name="Flipphi M."/>
            <person name="Estrada C.G."/>
            <person name="Geysens S."/>
            <person name="Goldman G."/>
            <person name="de Groot P.W."/>
            <person name="Hansen K."/>
            <person name="Harris S.D."/>
            <person name="Heinekamp T."/>
            <person name="Helmstaedt K."/>
            <person name="Henrissat B."/>
            <person name="Hofmann G."/>
            <person name="Homan T."/>
            <person name="Horio T."/>
            <person name="Horiuchi H."/>
            <person name="James S."/>
            <person name="Jones M."/>
            <person name="Karaffa L."/>
            <person name="Karanyi Z."/>
            <person name="Kato M."/>
            <person name="Keller N."/>
            <person name="Kelly D.E."/>
            <person name="Kiel J.A."/>
            <person name="Kim J.M."/>
            <person name="van der Klei I.J."/>
            <person name="Klis F.M."/>
            <person name="Kovalchuk A."/>
            <person name="Krasevec N."/>
            <person name="Kubicek C.P."/>
            <person name="Liu B."/>
            <person name="Maccabe A."/>
            <person name="Meyer V."/>
            <person name="Mirabito P."/>
            <person name="Miskei M."/>
            <person name="Mos M."/>
            <person name="Mullins J."/>
            <person name="Nelson D.R."/>
            <person name="Nielsen J."/>
            <person name="Oakley B.R."/>
            <person name="Osmani S.A."/>
            <person name="Pakula T."/>
            <person name="Paszewski A."/>
            <person name="Paulsen I."/>
            <person name="Pilsyk S."/>
            <person name="Pocsi I."/>
            <person name="Punt P.J."/>
            <person name="Ram A.F."/>
            <person name="Ren Q."/>
            <person name="Robellet X."/>
            <person name="Robson G."/>
            <person name="Seiboth B."/>
            <person name="van Solingen P."/>
            <person name="Specht T."/>
            <person name="Sun J."/>
            <person name="Taheri-Talesh N."/>
            <person name="Takeshita N."/>
            <person name="Ussery D."/>
            <person name="vanKuyk P.A."/>
            <person name="Visser H."/>
            <person name="van de Vondervoort P.J."/>
            <person name="de Vries R.P."/>
            <person name="Walton J."/>
            <person name="Xiang X."/>
            <person name="Xiong Y."/>
            <person name="Zeng A.P."/>
            <person name="Brandt B.W."/>
            <person name="Cornell M.J."/>
            <person name="van den Hondel C.A."/>
            <person name="Visser J."/>
            <person name="Oliver S.G."/>
            <person name="Turner G."/>
        </authorList>
    </citation>
    <scope>GENOME REANNOTATION</scope>
    <source>
        <strain evidence="7">FGSC A4 / ATCC 38163 / CBS 112.46 / NRRL 194 / M139</strain>
    </source>
</reference>
<evidence type="ECO:0000313" key="7">
    <source>
        <dbReference type="Proteomes" id="UP000000560"/>
    </source>
</evidence>
<feature type="repeat" description="ANK" evidence="3">
    <location>
        <begin position="593"/>
        <end position="625"/>
    </location>
</feature>
<dbReference type="OrthoDB" id="5986190at2759"/>
<dbReference type="SMART" id="SM00248">
    <property type="entry name" value="ANK"/>
    <property type="match status" value="4"/>
</dbReference>
<evidence type="ECO:0000256" key="2">
    <source>
        <dbReference type="ARBA" id="ARBA00023043"/>
    </source>
</evidence>
<feature type="domain" description="Protein kinase" evidence="5">
    <location>
        <begin position="160"/>
        <end position="494"/>
    </location>
</feature>
<dbReference type="SUPFAM" id="SSF48403">
    <property type="entry name" value="Ankyrin repeat"/>
    <property type="match status" value="1"/>
</dbReference>
<dbReference type="GeneID" id="74896621"/>
<organism evidence="6 7">
    <name type="scientific">Emericella nidulans (strain FGSC A4 / ATCC 38163 / CBS 112.46 / NRRL 194 / M139)</name>
    <name type="common">Aspergillus nidulans</name>
    <dbReference type="NCBI Taxonomy" id="227321"/>
    <lineage>
        <taxon>Eukaryota</taxon>
        <taxon>Fungi</taxon>
        <taxon>Dikarya</taxon>
        <taxon>Ascomycota</taxon>
        <taxon>Pezizomycotina</taxon>
        <taxon>Eurotiomycetes</taxon>
        <taxon>Eurotiomycetidae</taxon>
        <taxon>Eurotiales</taxon>
        <taxon>Aspergillaceae</taxon>
        <taxon>Aspergillus</taxon>
        <taxon>Aspergillus subgen. Nidulantes</taxon>
    </lineage>
</organism>
<dbReference type="PROSITE" id="PS50011">
    <property type="entry name" value="PROTEIN_KINASE_DOM"/>
    <property type="match status" value="1"/>
</dbReference>
<keyword evidence="7" id="KW-1185">Reference proteome</keyword>
<dbReference type="HOGENOM" id="CLU_012876_0_0_1"/>
<gene>
    <name evidence="6" type="ORF">ANIA_10819</name>
</gene>
<dbReference type="SMART" id="SM00220">
    <property type="entry name" value="S_TKc"/>
    <property type="match status" value="1"/>
</dbReference>
<dbReference type="Pfam" id="PF00069">
    <property type="entry name" value="Pkinase"/>
    <property type="match status" value="1"/>
</dbReference>
<protein>
    <recommendedName>
        <fullName evidence="5">Protein kinase domain-containing protein</fullName>
    </recommendedName>
</protein>
<evidence type="ECO:0000259" key="5">
    <source>
        <dbReference type="PROSITE" id="PS50011"/>
    </source>
</evidence>
<name>C8V064_EMENI</name>
<evidence type="ECO:0000256" key="1">
    <source>
        <dbReference type="ARBA" id="ARBA00022737"/>
    </source>
</evidence>
<dbReference type="PROSITE" id="PS50088">
    <property type="entry name" value="ANK_REPEAT"/>
    <property type="match status" value="2"/>
</dbReference>
<dbReference type="VEuPathDB" id="FungiDB:AN10819"/>
<dbReference type="RefSeq" id="XP_050466917.1">
    <property type="nucleotide sequence ID" value="XM_050611569.1"/>
</dbReference>
<dbReference type="InterPro" id="IPR011009">
    <property type="entry name" value="Kinase-like_dom_sf"/>
</dbReference>
<evidence type="ECO:0000256" key="4">
    <source>
        <dbReference type="SAM" id="MobiDB-lite"/>
    </source>
</evidence>
<dbReference type="GO" id="GO:0005524">
    <property type="term" value="F:ATP binding"/>
    <property type="evidence" value="ECO:0007669"/>
    <property type="project" value="InterPro"/>
</dbReference>
<feature type="region of interest" description="Disordered" evidence="4">
    <location>
        <begin position="727"/>
        <end position="752"/>
    </location>
</feature>
<feature type="compositionally biased region" description="Polar residues" evidence="4">
    <location>
        <begin position="730"/>
        <end position="742"/>
    </location>
</feature>
<dbReference type="AlphaFoldDB" id="C8V064"/>
<dbReference type="SUPFAM" id="SSF56112">
    <property type="entry name" value="Protein kinase-like (PK-like)"/>
    <property type="match status" value="1"/>
</dbReference>
<dbReference type="KEGG" id="ani:ANIA_10819"/>
<dbReference type="Proteomes" id="UP000000560">
    <property type="component" value="Chromosome I"/>
</dbReference>
<reference evidence="7" key="1">
    <citation type="journal article" date="2005" name="Nature">
        <title>Sequencing of Aspergillus nidulans and comparative analysis with A. fumigatus and A. oryzae.</title>
        <authorList>
            <person name="Galagan J.E."/>
            <person name="Calvo S.E."/>
            <person name="Cuomo C."/>
            <person name="Ma L.J."/>
            <person name="Wortman J.R."/>
            <person name="Batzoglou S."/>
            <person name="Lee S.I."/>
            <person name="Basturkmen M."/>
            <person name="Spevak C.C."/>
            <person name="Clutterbuck J."/>
            <person name="Kapitonov V."/>
            <person name="Jurka J."/>
            <person name="Scazzocchio C."/>
            <person name="Farman M."/>
            <person name="Butler J."/>
            <person name="Purcell S."/>
            <person name="Harris S."/>
            <person name="Braus G.H."/>
            <person name="Draht O."/>
            <person name="Busch S."/>
            <person name="D'Enfert C."/>
            <person name="Bouchier C."/>
            <person name="Goldman G.H."/>
            <person name="Bell-Pedersen D."/>
            <person name="Griffiths-Jones S."/>
            <person name="Doonan J.H."/>
            <person name="Yu J."/>
            <person name="Vienken K."/>
            <person name="Pain A."/>
            <person name="Freitag M."/>
            <person name="Selker E.U."/>
            <person name="Archer D.B."/>
            <person name="Penalva M.A."/>
            <person name="Oakley B.R."/>
            <person name="Momany M."/>
            <person name="Tanaka T."/>
            <person name="Kumagai T."/>
            <person name="Asai K."/>
            <person name="Machida M."/>
            <person name="Nierman W.C."/>
            <person name="Denning D.W."/>
            <person name="Caddick M."/>
            <person name="Hynes M."/>
            <person name="Paoletti M."/>
            <person name="Fischer R."/>
            <person name="Miller B."/>
            <person name="Dyer P."/>
            <person name="Sachs M.S."/>
            <person name="Osmani S.A."/>
            <person name="Birren B.W."/>
        </authorList>
    </citation>
    <scope>NUCLEOTIDE SEQUENCE [LARGE SCALE GENOMIC DNA]</scope>
    <source>
        <strain evidence="7">FGSC A4 / ATCC 38163 / CBS 112.46 / NRRL 194 / M139</strain>
    </source>
</reference>
<dbReference type="InterPro" id="IPR036770">
    <property type="entry name" value="Ankyrin_rpt-contain_sf"/>
</dbReference>
<keyword evidence="2 3" id="KW-0040">ANK repeat</keyword>
<dbReference type="InterPro" id="IPR000719">
    <property type="entry name" value="Prot_kinase_dom"/>
</dbReference>
<keyword evidence="1" id="KW-0677">Repeat</keyword>
<dbReference type="Pfam" id="PF12796">
    <property type="entry name" value="Ank_2"/>
    <property type="match status" value="1"/>
</dbReference>
<dbReference type="InParanoid" id="C8V064"/>
<dbReference type="OMA" id="CLHYATW"/>
<proteinExistence type="predicted"/>
<feature type="compositionally biased region" description="Polar residues" evidence="4">
    <location>
        <begin position="494"/>
        <end position="515"/>
    </location>
</feature>
<dbReference type="InterPro" id="IPR002110">
    <property type="entry name" value="Ankyrin_rpt"/>
</dbReference>
<evidence type="ECO:0000313" key="6">
    <source>
        <dbReference type="EMBL" id="CBF69408.1"/>
    </source>
</evidence>
<feature type="region of interest" description="Disordered" evidence="4">
    <location>
        <begin position="494"/>
        <end position="520"/>
    </location>
</feature>
<dbReference type="GO" id="GO:0004672">
    <property type="term" value="F:protein kinase activity"/>
    <property type="evidence" value="ECO:0007669"/>
    <property type="project" value="InterPro"/>
</dbReference>
<evidence type="ECO:0000256" key="3">
    <source>
        <dbReference type="PROSITE-ProRule" id="PRU00023"/>
    </source>
</evidence>
<dbReference type="EMBL" id="BN001301">
    <property type="protein sequence ID" value="CBF69408.1"/>
    <property type="molecule type" value="Genomic_DNA"/>
</dbReference>
<accession>C8V064</accession>
<dbReference type="PANTHER" id="PTHR24171">
    <property type="entry name" value="ANKYRIN REPEAT DOMAIN-CONTAINING PROTEIN 39-RELATED"/>
    <property type="match status" value="1"/>
</dbReference>
<dbReference type="PROSITE" id="PS50297">
    <property type="entry name" value="ANK_REP_REGION"/>
    <property type="match status" value="2"/>
</dbReference>
<sequence length="752" mass="83577">MRFPRRRPLDFRKELAERLLSAIGKGAGRFAPRDELLQIWNVEVLAEFASRERIRLPSASSLEDIRKDFLQTISLLVYVGWDEWSRFDTLFLSHKGPDQELDRTDRHIQEYDVQTLSNADFLGPMRGNLFFDNRHLFCPVEIVENENLRLDGNWKLPLLEGRSEHCGRGGFGQVTREVIAARHYHSVHGPSMSEKVVARKVFKSIIDFERERWVLKELRKCEVQNARIVLPLATVVVGGQSNILFPPARMDLDKFLAGGLVSPDECGMMELLTELMGLAGALSHLHTSLGFNVYGCHADLKCANILIYPSRENSGSSRIGSWMITDFGLSIITASAKRRDSGFMLPEQQATDTVTLLRQMPGAYQAPEVRYGDGVSRSSDIWSFGCIMVRVLAFKLDGVRGLQELDRLRAKDDDGVTIYSNDHFNRGEPPILNPHIANWINNLPVRYPGYNGEFLQDCAAVLRRTLAIDKHDRPKASEVQYLLGELRSLFHTSMHTPSESASSVPSLGTPRSSVTDLAPPSSVGGALRVEDLFNAIRGSNLRKVEACLAEGVDIEKHDDHGDTPLGVAARLGHGPIVQCLLEARAQVNARSAGGKTALMLASYAGFEGVVQLLLHHNADCQEYSNEGLTCLHYATFRHASAGLIRLLTQHFKPVDIPTRSPTEETPLVSLLKNYVPSTAWEDKVRALISAGADVNATDKFGNKPIDYTGGVRSEAALEMLQAPVGPPRSIRSSIDSGQSHRSFSLRWRRSKG</sequence>
<dbReference type="Gene3D" id="1.25.40.20">
    <property type="entry name" value="Ankyrin repeat-containing domain"/>
    <property type="match status" value="1"/>
</dbReference>
<feature type="repeat" description="ANK" evidence="3">
    <location>
        <begin position="560"/>
        <end position="592"/>
    </location>
</feature>
<dbReference type="eggNOG" id="KOG4177">
    <property type="taxonomic scope" value="Eukaryota"/>
</dbReference>
<dbReference type="Gene3D" id="1.10.510.10">
    <property type="entry name" value="Transferase(Phosphotransferase) domain 1"/>
    <property type="match status" value="1"/>
</dbReference>
<dbReference type="PANTHER" id="PTHR24171:SF9">
    <property type="entry name" value="ANKYRIN REPEAT DOMAIN-CONTAINING PROTEIN 39"/>
    <property type="match status" value="1"/>
</dbReference>